<dbReference type="Proteomes" id="UP000256805">
    <property type="component" value="Unassembled WGS sequence"/>
</dbReference>
<dbReference type="CDD" id="cd00332">
    <property type="entry name" value="PAL-HAL"/>
    <property type="match status" value="1"/>
</dbReference>
<dbReference type="SUPFAM" id="SSF48557">
    <property type="entry name" value="L-aspartase-like"/>
    <property type="match status" value="1"/>
</dbReference>
<dbReference type="InterPro" id="IPR001106">
    <property type="entry name" value="Aromatic_Lyase"/>
</dbReference>
<name>A0A375JB38_9BURK</name>
<evidence type="ECO:0000313" key="3">
    <source>
        <dbReference type="Proteomes" id="UP000256805"/>
    </source>
</evidence>
<reference evidence="2 3" key="1">
    <citation type="submission" date="2018-01" db="EMBL/GenBank/DDBJ databases">
        <authorList>
            <person name="Gaut B.S."/>
            <person name="Morton B.R."/>
            <person name="Clegg M.T."/>
            <person name="Duvall M.R."/>
        </authorList>
    </citation>
    <scope>NUCLEOTIDE SEQUENCE [LARGE SCALE GENOMIC DNA]</scope>
    <source>
        <strain evidence="2">Cupriavidus taiwanensis cmp 52</strain>
    </source>
</reference>
<dbReference type="PANTHER" id="PTHR10362">
    <property type="entry name" value="HISTIDINE AMMONIA-LYASE"/>
    <property type="match status" value="1"/>
</dbReference>
<dbReference type="Pfam" id="PF00221">
    <property type="entry name" value="Lyase_aromatic"/>
    <property type="match status" value="1"/>
</dbReference>
<feature type="chain" id="PRO_5016902687" evidence="1">
    <location>
        <begin position="36"/>
        <end position="559"/>
    </location>
</feature>
<gene>
    <name evidence="2" type="ORF">CBM2634_B190007</name>
</gene>
<dbReference type="AlphaFoldDB" id="A0A375JB38"/>
<keyword evidence="1" id="KW-0732">Signal</keyword>
<accession>A0A375JB38</accession>
<organism evidence="2 3">
    <name type="scientific">Cupriavidus taiwanensis</name>
    <dbReference type="NCBI Taxonomy" id="164546"/>
    <lineage>
        <taxon>Bacteria</taxon>
        <taxon>Pseudomonadati</taxon>
        <taxon>Pseudomonadota</taxon>
        <taxon>Betaproteobacteria</taxon>
        <taxon>Burkholderiales</taxon>
        <taxon>Burkholderiaceae</taxon>
        <taxon>Cupriavidus</taxon>
    </lineage>
</organism>
<evidence type="ECO:0000256" key="1">
    <source>
        <dbReference type="SAM" id="SignalP"/>
    </source>
</evidence>
<proteinExistence type="predicted"/>
<dbReference type="InterPro" id="IPR024083">
    <property type="entry name" value="Fumarase/histidase_N"/>
</dbReference>
<dbReference type="GO" id="GO:0016841">
    <property type="term" value="F:ammonia-lyase activity"/>
    <property type="evidence" value="ECO:0007669"/>
    <property type="project" value="UniProtKB-ARBA"/>
</dbReference>
<dbReference type="EMBL" id="OVTA01000042">
    <property type="protein sequence ID" value="SPS01173.1"/>
    <property type="molecule type" value="Genomic_DNA"/>
</dbReference>
<dbReference type="Gene3D" id="1.10.275.10">
    <property type="entry name" value="Fumarase/aspartase (N-terminal domain)"/>
    <property type="match status" value="1"/>
</dbReference>
<sequence>MTSNVLVFRRRPAQAFGRSLGLAALAACMAFPAFAEVELDGRNATPESIVRIAHGERVRIAPAARQRVRQAHEVLLDAARAGKQIYGLTVGVGLNKDRSMVDARGELTSEIVEASRRFNIALLRAHSGGTGPDAPIADVRAAMAARLNALLSGGGGVQESIVDAYVCFLNEGITPAIPSVGSIGEADITILSHVGVAMLGEGDVIYQGRRQAASGVLSAAGMAPIQPFGKDGLSILSSNSYASGLASLALVDLANLSRHSKLVYAVSLQALNGNVSPFLEDSLALRPFPETVKVGAQLRRLLSGSSLWNQDASRRLQDPLSFRTGVFLIGELDRTQAELRALLKVQYNASDDNPGVAMGVKPKSGRWQEQQSYLPKGGAVLPTANFVPLPWVLAFEQTAIALGHHSLASAQRIGRLNDPGFTGLSRSLGTENAIHAFGAMEKPAIALAAENKSLAQPVSMDFSPSSGNIEDVATNAPAVVQRVRKQIDNAYALLAIELVHAVQAAELRRRKDPAFQLSPATQALADALRKRVAFLEQDRPLTADYRAAAEILRAFPVLQ</sequence>
<feature type="signal peptide" evidence="1">
    <location>
        <begin position="1"/>
        <end position="35"/>
    </location>
</feature>
<protein>
    <submittedName>
        <fullName evidence="2">Ergothionase</fullName>
    </submittedName>
</protein>
<dbReference type="Gene3D" id="1.20.200.10">
    <property type="entry name" value="Fumarase/aspartase (Central domain)"/>
    <property type="match status" value="1"/>
</dbReference>
<dbReference type="InterPro" id="IPR008948">
    <property type="entry name" value="L-Aspartase-like"/>
</dbReference>
<evidence type="ECO:0000313" key="2">
    <source>
        <dbReference type="EMBL" id="SPS01173.1"/>
    </source>
</evidence>